<gene>
    <name evidence="1" type="ORF">JOC77_000824</name>
</gene>
<organism evidence="1 2">
    <name type="scientific">Peribacillus deserti</name>
    <dbReference type="NCBI Taxonomy" id="673318"/>
    <lineage>
        <taxon>Bacteria</taxon>
        <taxon>Bacillati</taxon>
        <taxon>Bacillota</taxon>
        <taxon>Bacilli</taxon>
        <taxon>Bacillales</taxon>
        <taxon>Bacillaceae</taxon>
        <taxon>Peribacillus</taxon>
    </lineage>
</organism>
<dbReference type="RefSeq" id="WP_204538885.1">
    <property type="nucleotide sequence ID" value="NZ_JAFBFI010000002.1"/>
</dbReference>
<name>A0ABS2QE55_9BACI</name>
<evidence type="ECO:0008006" key="3">
    <source>
        <dbReference type="Google" id="ProtNLM"/>
    </source>
</evidence>
<protein>
    <recommendedName>
        <fullName evidence="3">YtzI protein</fullName>
    </recommendedName>
</protein>
<dbReference type="Proteomes" id="UP000823486">
    <property type="component" value="Unassembled WGS sequence"/>
</dbReference>
<keyword evidence="2" id="KW-1185">Reference proteome</keyword>
<reference evidence="1 2" key="1">
    <citation type="submission" date="2021-01" db="EMBL/GenBank/DDBJ databases">
        <title>Genomic Encyclopedia of Type Strains, Phase IV (KMG-IV): sequencing the most valuable type-strain genomes for metagenomic binning, comparative biology and taxonomic classification.</title>
        <authorList>
            <person name="Goeker M."/>
        </authorList>
    </citation>
    <scope>NUCLEOTIDE SEQUENCE [LARGE SCALE GENOMIC DNA]</scope>
    <source>
        <strain evidence="1 2">DSM 105482</strain>
    </source>
</reference>
<accession>A0ABS2QE55</accession>
<proteinExistence type="predicted"/>
<dbReference type="EMBL" id="JAFBFI010000002">
    <property type="protein sequence ID" value="MBM7691419.1"/>
    <property type="molecule type" value="Genomic_DNA"/>
</dbReference>
<sequence>MANLWLATLGILFVLGMAGGAFFFLLKASLDTKDAVKIDSPKNTKNRNKSN</sequence>
<evidence type="ECO:0000313" key="1">
    <source>
        <dbReference type="EMBL" id="MBM7691419.1"/>
    </source>
</evidence>
<comment type="caution">
    <text evidence="1">The sequence shown here is derived from an EMBL/GenBank/DDBJ whole genome shotgun (WGS) entry which is preliminary data.</text>
</comment>
<evidence type="ECO:0000313" key="2">
    <source>
        <dbReference type="Proteomes" id="UP000823486"/>
    </source>
</evidence>